<dbReference type="CDD" id="cd06464">
    <property type="entry name" value="ACD_sHsps-like"/>
    <property type="match status" value="1"/>
</dbReference>
<evidence type="ECO:0000256" key="1">
    <source>
        <dbReference type="PROSITE-ProRule" id="PRU00285"/>
    </source>
</evidence>
<dbReference type="Pfam" id="PF00011">
    <property type="entry name" value="HSP20"/>
    <property type="match status" value="1"/>
</dbReference>
<feature type="domain" description="SHSP" evidence="3">
    <location>
        <begin position="21"/>
        <end position="123"/>
    </location>
</feature>
<evidence type="ECO:0000313" key="4">
    <source>
        <dbReference type="EMBL" id="WGZ90165.1"/>
    </source>
</evidence>
<organism evidence="4">
    <name type="scientific">Candidatus Thiocaldithrix dubininis</name>
    <dbReference type="NCBI Taxonomy" id="3080823"/>
    <lineage>
        <taxon>Bacteria</taxon>
        <taxon>Pseudomonadati</taxon>
        <taxon>Pseudomonadota</taxon>
        <taxon>Gammaproteobacteria</taxon>
        <taxon>Thiotrichales</taxon>
        <taxon>Thiotrichaceae</taxon>
        <taxon>Candidatus Thiocaldithrix</taxon>
    </lineage>
</organism>
<protein>
    <submittedName>
        <fullName evidence="4">Hsp20/alpha crystallin family protein</fullName>
    </submittedName>
</protein>
<gene>
    <name evidence="4" type="ORF">QJT80_11735</name>
</gene>
<dbReference type="InterPro" id="IPR002068">
    <property type="entry name" value="A-crystallin/Hsp20_dom"/>
</dbReference>
<evidence type="ECO:0000259" key="3">
    <source>
        <dbReference type="PROSITE" id="PS01031"/>
    </source>
</evidence>
<accession>A0AA95KH96</accession>
<evidence type="ECO:0000256" key="2">
    <source>
        <dbReference type="RuleBase" id="RU003616"/>
    </source>
</evidence>
<dbReference type="InterPro" id="IPR008978">
    <property type="entry name" value="HSP20-like_chaperone"/>
</dbReference>
<dbReference type="EMBL" id="CP124755">
    <property type="protein sequence ID" value="WGZ90165.1"/>
    <property type="molecule type" value="Genomic_DNA"/>
</dbReference>
<dbReference type="KEGG" id="tdu:QJT80_11735"/>
<dbReference type="Gene3D" id="2.60.40.790">
    <property type="match status" value="1"/>
</dbReference>
<comment type="similarity">
    <text evidence="1 2">Belongs to the small heat shock protein (HSP20) family.</text>
</comment>
<name>A0AA95KH96_9GAMM</name>
<dbReference type="PROSITE" id="PS01031">
    <property type="entry name" value="SHSP"/>
    <property type="match status" value="1"/>
</dbReference>
<dbReference type="AlphaFoldDB" id="A0AA95KH96"/>
<sequence>MPISTELLIFTRHVQRHLQKRVQALFWKPTTDVYRCEDGWLLKLELAGVKPTDIELHTRHNFLCIKGNRADVALEAGFRVQSMEITYGEFERVFEFPMSLENAHLVTDFRNGMLLVRIMLGNH</sequence>
<dbReference type="Proteomes" id="UP001300672">
    <property type="component" value="Chromosome"/>
</dbReference>
<reference evidence="4" key="2">
    <citation type="submission" date="2023-04" db="EMBL/GenBank/DDBJ databases">
        <authorList>
            <person name="Beletskiy A.V."/>
            <person name="Mardanov A.V."/>
            <person name="Ravin N.V."/>
        </authorList>
    </citation>
    <scope>NUCLEOTIDE SEQUENCE</scope>
    <source>
        <strain evidence="4">GKL-01</strain>
    </source>
</reference>
<proteinExistence type="inferred from homology"/>
<reference evidence="4" key="1">
    <citation type="journal article" date="2023" name="Int. J. Mol. Sci.">
        <title>Metagenomics Revealed a New Genus 'Candidatus Thiocaldithrix dubininis' gen. nov., sp. nov. and a New Species 'Candidatus Thiothrix putei' sp. nov. in the Family Thiotrichaceae, Some Members of Which Have Traits of Both Na+- and H+-Motive Energetics.</title>
        <authorList>
            <person name="Ravin N.V."/>
            <person name="Muntyan M.S."/>
            <person name="Smolyakov D.D."/>
            <person name="Rudenko T.S."/>
            <person name="Beletsky A.V."/>
            <person name="Mardanov A.V."/>
            <person name="Grabovich M.Y."/>
        </authorList>
    </citation>
    <scope>NUCLEOTIDE SEQUENCE</scope>
    <source>
        <strain evidence="4">GKL-01</strain>
    </source>
</reference>
<dbReference type="SUPFAM" id="SSF49764">
    <property type="entry name" value="HSP20-like chaperones"/>
    <property type="match status" value="1"/>
</dbReference>